<dbReference type="PROSITE" id="PS50954">
    <property type="entry name" value="LEM"/>
    <property type="match status" value="1"/>
</dbReference>
<feature type="compositionally biased region" description="Acidic residues" evidence="1">
    <location>
        <begin position="105"/>
        <end position="118"/>
    </location>
</feature>
<keyword evidence="2" id="KW-0472">Membrane</keyword>
<feature type="region of interest" description="Disordered" evidence="1">
    <location>
        <begin position="1"/>
        <end position="28"/>
    </location>
</feature>
<proteinExistence type="predicted"/>
<evidence type="ECO:0000259" key="3">
    <source>
        <dbReference type="PROSITE" id="PS50954"/>
    </source>
</evidence>
<keyword evidence="2" id="KW-0812">Transmembrane</keyword>
<feature type="transmembrane region" description="Helical" evidence="2">
    <location>
        <begin position="145"/>
        <end position="166"/>
    </location>
</feature>
<dbReference type="Proteomes" id="UP000783686">
    <property type="component" value="Unassembled WGS sequence"/>
</dbReference>
<dbReference type="InterPro" id="IPR011015">
    <property type="entry name" value="LEM/LEM-like_dom_sf"/>
</dbReference>
<protein>
    <recommendedName>
        <fullName evidence="3">LEM domain-containing protein</fullName>
    </recommendedName>
</protein>
<dbReference type="InterPro" id="IPR003887">
    <property type="entry name" value="LEM_dom"/>
</dbReference>
<evidence type="ECO:0000256" key="2">
    <source>
        <dbReference type="SAM" id="Phobius"/>
    </source>
</evidence>
<gene>
    <name evidence="4" type="ORF">BOKJ2_LOCUS1545</name>
</gene>
<evidence type="ECO:0000313" key="4">
    <source>
        <dbReference type="EMBL" id="CAD5206861.1"/>
    </source>
</evidence>
<reference evidence="4" key="1">
    <citation type="submission" date="2020-09" db="EMBL/GenBank/DDBJ databases">
        <authorList>
            <person name="Kikuchi T."/>
        </authorList>
    </citation>
    <scope>NUCLEOTIDE SEQUENCE</scope>
    <source>
        <strain evidence="4">SH1</strain>
    </source>
</reference>
<feature type="compositionally biased region" description="Basic and acidic residues" evidence="1">
    <location>
        <begin position="90"/>
        <end position="104"/>
    </location>
</feature>
<dbReference type="Proteomes" id="UP000614601">
    <property type="component" value="Unassembled WGS sequence"/>
</dbReference>
<organism evidence="4 5">
    <name type="scientific">Bursaphelenchus okinawaensis</name>
    <dbReference type="NCBI Taxonomy" id="465554"/>
    <lineage>
        <taxon>Eukaryota</taxon>
        <taxon>Metazoa</taxon>
        <taxon>Ecdysozoa</taxon>
        <taxon>Nematoda</taxon>
        <taxon>Chromadorea</taxon>
        <taxon>Rhabditida</taxon>
        <taxon>Tylenchina</taxon>
        <taxon>Tylenchomorpha</taxon>
        <taxon>Aphelenchoidea</taxon>
        <taxon>Aphelenchoididae</taxon>
        <taxon>Bursaphelenchus</taxon>
    </lineage>
</organism>
<feature type="region of interest" description="Disordered" evidence="1">
    <location>
        <begin position="85"/>
        <end position="122"/>
    </location>
</feature>
<keyword evidence="5" id="KW-1185">Reference proteome</keyword>
<dbReference type="EMBL" id="CAJFDH010000001">
    <property type="protein sequence ID" value="CAD5206861.1"/>
    <property type="molecule type" value="Genomic_DNA"/>
</dbReference>
<dbReference type="EMBL" id="CAJFCW020000001">
    <property type="protein sequence ID" value="CAG9083417.1"/>
    <property type="molecule type" value="Genomic_DNA"/>
</dbReference>
<dbReference type="SMART" id="SM00540">
    <property type="entry name" value="LEM"/>
    <property type="match status" value="1"/>
</dbReference>
<accession>A0A811JTR1</accession>
<dbReference type="Gene3D" id="1.10.720.40">
    <property type="match status" value="1"/>
</dbReference>
<dbReference type="CDD" id="cd12940">
    <property type="entry name" value="LEM_LAP2_LEMD1"/>
    <property type="match status" value="1"/>
</dbReference>
<comment type="caution">
    <text evidence="4">The sequence shown here is derived from an EMBL/GenBank/DDBJ whole genome shotgun (WGS) entry which is preliminary data.</text>
</comment>
<name>A0A811JTR1_9BILA</name>
<sequence>MQVEQLSDAELNQALKERGQGPFPITPNSRKVVERKLLKLIETEGSKENGLTGIETNGTKAVNGTLNGIEKIHESSPILEVIRQASLQRESPERQKSPPRHEELPEAEQEEEEEDYEGETSARYFSEEEKAAFRAGQHVVPKSRFYGSGLTILAILFLLGFMFKIVNDNVNKVYKNEL</sequence>
<dbReference type="Pfam" id="PF03020">
    <property type="entry name" value="LEM"/>
    <property type="match status" value="1"/>
</dbReference>
<dbReference type="AlphaFoldDB" id="A0A811JTR1"/>
<evidence type="ECO:0000313" key="5">
    <source>
        <dbReference type="Proteomes" id="UP000614601"/>
    </source>
</evidence>
<keyword evidence="2" id="KW-1133">Transmembrane helix</keyword>
<feature type="domain" description="LEM" evidence="3">
    <location>
        <begin position="1"/>
        <end position="44"/>
    </location>
</feature>
<dbReference type="OrthoDB" id="6363067at2759"/>
<dbReference type="SUPFAM" id="SSF63451">
    <property type="entry name" value="LEM domain"/>
    <property type="match status" value="1"/>
</dbReference>
<evidence type="ECO:0000256" key="1">
    <source>
        <dbReference type="SAM" id="MobiDB-lite"/>
    </source>
</evidence>